<feature type="non-terminal residue" evidence="1">
    <location>
        <position position="1"/>
    </location>
</feature>
<dbReference type="AlphaFoldDB" id="A0A9D2T684"/>
<dbReference type="EMBL" id="DWWL01000004">
    <property type="protein sequence ID" value="HJC46560.1"/>
    <property type="molecule type" value="Genomic_DNA"/>
</dbReference>
<evidence type="ECO:0000313" key="1">
    <source>
        <dbReference type="EMBL" id="HJC46560.1"/>
    </source>
</evidence>
<comment type="caution">
    <text evidence="1">The sequence shown here is derived from an EMBL/GenBank/DDBJ whole genome shotgun (WGS) entry which is preliminary data.</text>
</comment>
<organism evidence="1 2">
    <name type="scientific">Candidatus Lachnoclostridium pullistercoris</name>
    <dbReference type="NCBI Taxonomy" id="2838632"/>
    <lineage>
        <taxon>Bacteria</taxon>
        <taxon>Bacillati</taxon>
        <taxon>Bacillota</taxon>
        <taxon>Clostridia</taxon>
        <taxon>Lachnospirales</taxon>
        <taxon>Lachnospiraceae</taxon>
    </lineage>
</organism>
<sequence>FLTCFMALMIYRILEKKLNEAYTCEEILDTLKNMWMARPGEKLGYTPVYTRTDLTDALHETGGFRTDYQIISDVNMRKVIRASKAKK</sequence>
<dbReference type="Proteomes" id="UP000823883">
    <property type="component" value="Unassembled WGS sequence"/>
</dbReference>
<protein>
    <submittedName>
        <fullName evidence="1">Transposase</fullName>
    </submittedName>
</protein>
<reference evidence="1" key="2">
    <citation type="submission" date="2021-04" db="EMBL/GenBank/DDBJ databases">
        <authorList>
            <person name="Gilroy R."/>
        </authorList>
    </citation>
    <scope>NUCLEOTIDE SEQUENCE</scope>
    <source>
        <strain evidence="1">CHK183-5548</strain>
    </source>
</reference>
<gene>
    <name evidence="1" type="ORF">IAA04_00720</name>
</gene>
<name>A0A9D2T684_9FIRM</name>
<reference evidence="1" key="1">
    <citation type="journal article" date="2021" name="PeerJ">
        <title>Extensive microbial diversity within the chicken gut microbiome revealed by metagenomics and culture.</title>
        <authorList>
            <person name="Gilroy R."/>
            <person name="Ravi A."/>
            <person name="Getino M."/>
            <person name="Pursley I."/>
            <person name="Horton D.L."/>
            <person name="Alikhan N.F."/>
            <person name="Baker D."/>
            <person name="Gharbi K."/>
            <person name="Hall N."/>
            <person name="Watson M."/>
            <person name="Adriaenssens E.M."/>
            <person name="Foster-Nyarko E."/>
            <person name="Jarju S."/>
            <person name="Secka A."/>
            <person name="Antonio M."/>
            <person name="Oren A."/>
            <person name="Chaudhuri R.R."/>
            <person name="La Ragione R."/>
            <person name="Hildebrand F."/>
            <person name="Pallen M.J."/>
        </authorList>
    </citation>
    <scope>NUCLEOTIDE SEQUENCE</scope>
    <source>
        <strain evidence="1">CHK183-5548</strain>
    </source>
</reference>
<accession>A0A9D2T684</accession>
<evidence type="ECO:0000313" key="2">
    <source>
        <dbReference type="Proteomes" id="UP000823883"/>
    </source>
</evidence>
<proteinExistence type="predicted"/>